<dbReference type="WBParaSite" id="ACRNAN_Path_177.g624.t1">
    <property type="protein sequence ID" value="ACRNAN_Path_177.g624.t1"/>
    <property type="gene ID" value="ACRNAN_Path_177.g624"/>
</dbReference>
<evidence type="ECO:0000256" key="1">
    <source>
        <dbReference type="ARBA" id="ARBA00008655"/>
    </source>
</evidence>
<evidence type="ECO:0000256" key="4">
    <source>
        <dbReference type="SAM" id="Phobius"/>
    </source>
</evidence>
<proteinExistence type="inferred from homology"/>
<evidence type="ECO:0000313" key="6">
    <source>
        <dbReference type="Proteomes" id="UP000887540"/>
    </source>
</evidence>
<comment type="similarity">
    <text evidence="1">Belongs to the 1-acyl-sn-glycerol-3-phosphate acyltransferase family.</text>
</comment>
<dbReference type="PANTHER" id="PTHR10983">
    <property type="entry name" value="1-ACYLGLYCEROL-3-PHOSPHATE ACYLTRANSFERASE-RELATED"/>
    <property type="match status" value="1"/>
</dbReference>
<accession>A0A914C321</accession>
<dbReference type="SMART" id="SM00563">
    <property type="entry name" value="PlsC"/>
    <property type="match status" value="1"/>
</dbReference>
<dbReference type="Proteomes" id="UP000887540">
    <property type="component" value="Unplaced"/>
</dbReference>
<evidence type="ECO:0000256" key="2">
    <source>
        <dbReference type="ARBA" id="ARBA00022679"/>
    </source>
</evidence>
<dbReference type="GO" id="GO:0036149">
    <property type="term" value="P:phosphatidylinositol acyl-chain remodeling"/>
    <property type="evidence" value="ECO:0007669"/>
    <property type="project" value="TreeGrafter"/>
</dbReference>
<organism evidence="6 7">
    <name type="scientific">Acrobeloides nanus</name>
    <dbReference type="NCBI Taxonomy" id="290746"/>
    <lineage>
        <taxon>Eukaryota</taxon>
        <taxon>Metazoa</taxon>
        <taxon>Ecdysozoa</taxon>
        <taxon>Nematoda</taxon>
        <taxon>Chromadorea</taxon>
        <taxon>Rhabditida</taxon>
        <taxon>Tylenchina</taxon>
        <taxon>Cephalobomorpha</taxon>
        <taxon>Cephaloboidea</taxon>
        <taxon>Cephalobidae</taxon>
        <taxon>Acrobeloides</taxon>
    </lineage>
</organism>
<keyword evidence="3" id="KW-0012">Acyltransferase</keyword>
<name>A0A914C321_9BILA</name>
<dbReference type="CDD" id="cd07990">
    <property type="entry name" value="LPLAT_LCLAT1-like"/>
    <property type="match status" value="1"/>
</dbReference>
<feature type="domain" description="Phospholipid/glycerol acyltransferase" evidence="5">
    <location>
        <begin position="127"/>
        <end position="247"/>
    </location>
</feature>
<keyword evidence="4" id="KW-1133">Transmembrane helix</keyword>
<dbReference type="InterPro" id="IPR032098">
    <property type="entry name" value="Acyltransf_C"/>
</dbReference>
<dbReference type="Pfam" id="PF16076">
    <property type="entry name" value="Acyltransf_C"/>
    <property type="match status" value="1"/>
</dbReference>
<keyword evidence="6" id="KW-1185">Reference proteome</keyword>
<protein>
    <submittedName>
        <fullName evidence="7">Phospholipid/glycerol acyltransferase domain-containing protein</fullName>
    </submittedName>
</protein>
<evidence type="ECO:0000259" key="5">
    <source>
        <dbReference type="SMART" id="SM00563"/>
    </source>
</evidence>
<reference evidence="7" key="1">
    <citation type="submission" date="2022-11" db="UniProtKB">
        <authorList>
            <consortium name="WormBaseParasite"/>
        </authorList>
    </citation>
    <scope>IDENTIFICATION</scope>
</reference>
<sequence length="399" mass="45836">MMISSTAMELEENRTDPSATLVTKRTIENNEDSDSFMGSSMDVRKMMAMVGVFYWFIMTVIVVPTACVATCWIFLCPIMLFSMPLFNRLEHELCRLVNDHWVSNGQYVGLNVVEYGDDIEKYADKRCLLLSNHLGLVDHFCIMTSVHDKKSLAGKYLWVIFQIWKATPLGAMWLTHGNYFINGGAGKRASAIQSFREHLENKYWKHDYGWIVMYPEGSRLYLIRDAEVKFAEKNGFKPFVHCAHPRTGAAHAVLDVAGKDAKDNSLSRSGNPGPIEYIIDCTLGYPKGKVADMGQIMLGEWPDEDSTVAVHYRVYEAKPEFADEPTLRKWLYERYEEKDKLLAKFYETGKFPGEGRPVHFSLAKNLMVQVFWIALFYFHYNFWIRPLAGAALRYLLALF</sequence>
<evidence type="ECO:0000256" key="3">
    <source>
        <dbReference type="ARBA" id="ARBA00023315"/>
    </source>
</evidence>
<dbReference type="GO" id="GO:0005783">
    <property type="term" value="C:endoplasmic reticulum"/>
    <property type="evidence" value="ECO:0007669"/>
    <property type="project" value="TreeGrafter"/>
</dbReference>
<keyword evidence="2" id="KW-0808">Transferase</keyword>
<dbReference type="InterPro" id="IPR002123">
    <property type="entry name" value="Plipid/glycerol_acylTrfase"/>
</dbReference>
<dbReference type="AlphaFoldDB" id="A0A914C321"/>
<dbReference type="PANTHER" id="PTHR10983:SF14">
    <property type="entry name" value="1-ACYL-SN-GLYCEROL-3-PHOSPHATE ACYLTRANSFERASE ACL-12-RELATED"/>
    <property type="match status" value="1"/>
</dbReference>
<dbReference type="SUPFAM" id="SSF69593">
    <property type="entry name" value="Glycerol-3-phosphate (1)-acyltransferase"/>
    <property type="match status" value="1"/>
</dbReference>
<feature type="transmembrane region" description="Helical" evidence="4">
    <location>
        <begin position="52"/>
        <end position="81"/>
    </location>
</feature>
<dbReference type="GO" id="GO:0016746">
    <property type="term" value="F:acyltransferase activity"/>
    <property type="evidence" value="ECO:0007669"/>
    <property type="project" value="UniProtKB-KW"/>
</dbReference>
<keyword evidence="4" id="KW-0812">Transmembrane</keyword>
<keyword evidence="4" id="KW-0472">Membrane</keyword>
<evidence type="ECO:0000313" key="7">
    <source>
        <dbReference type="WBParaSite" id="ACRNAN_Path_177.g624.t1"/>
    </source>
</evidence>